<dbReference type="SUPFAM" id="SSF103473">
    <property type="entry name" value="MFS general substrate transporter"/>
    <property type="match status" value="1"/>
</dbReference>
<feature type="transmembrane region" description="Helical" evidence="8">
    <location>
        <begin position="116"/>
        <end position="134"/>
    </location>
</feature>
<feature type="transmembrane region" description="Helical" evidence="8">
    <location>
        <begin position="379"/>
        <end position="400"/>
    </location>
</feature>
<feature type="transmembrane region" description="Helical" evidence="8">
    <location>
        <begin position="292"/>
        <end position="311"/>
    </location>
</feature>
<feature type="transmembrane region" description="Helical" evidence="8">
    <location>
        <begin position="354"/>
        <end position="373"/>
    </location>
</feature>
<feature type="transmembrane region" description="Helical" evidence="8">
    <location>
        <begin position="146"/>
        <end position="164"/>
    </location>
</feature>
<feature type="transmembrane region" description="Helical" evidence="8">
    <location>
        <begin position="317"/>
        <end position="342"/>
    </location>
</feature>
<evidence type="ECO:0000256" key="1">
    <source>
        <dbReference type="ARBA" id="ARBA00004651"/>
    </source>
</evidence>
<dbReference type="RefSeq" id="WP_018705315.1">
    <property type="nucleotide sequence ID" value="NZ_BOQT01000001.1"/>
</dbReference>
<keyword evidence="6 8" id="KW-1133">Transmembrane helix</keyword>
<dbReference type="CDD" id="cd17320">
    <property type="entry name" value="MFS_MdfA_MDR_like"/>
    <property type="match status" value="1"/>
</dbReference>
<dbReference type="NCBIfam" id="TIGR00710">
    <property type="entry name" value="efflux_Bcr_CflA"/>
    <property type="match status" value="1"/>
</dbReference>
<evidence type="ECO:0000256" key="8">
    <source>
        <dbReference type="RuleBase" id="RU365088"/>
    </source>
</evidence>
<evidence type="ECO:0000256" key="6">
    <source>
        <dbReference type="ARBA" id="ARBA00022989"/>
    </source>
</evidence>
<feature type="transmembrane region" description="Helical" evidence="8">
    <location>
        <begin position="89"/>
        <end position="110"/>
    </location>
</feature>
<feature type="transmembrane region" description="Helical" evidence="8">
    <location>
        <begin position="57"/>
        <end position="77"/>
    </location>
</feature>
<protein>
    <recommendedName>
        <fullName evidence="8">Bcr/CflA family efflux transporter</fullName>
    </recommendedName>
</protein>
<keyword evidence="5 8" id="KW-0812">Transmembrane</keyword>
<keyword evidence="7 8" id="KW-0472">Membrane</keyword>
<evidence type="ECO:0000313" key="11">
    <source>
        <dbReference type="Proteomes" id="UP000680279"/>
    </source>
</evidence>
<keyword evidence="11" id="KW-1185">Reference proteome</keyword>
<name>A0ABQ4K022_9BACI</name>
<organism evidence="10 11">
    <name type="scientific">Siminovitchia fordii</name>
    <dbReference type="NCBI Taxonomy" id="254759"/>
    <lineage>
        <taxon>Bacteria</taxon>
        <taxon>Bacillati</taxon>
        <taxon>Bacillota</taxon>
        <taxon>Bacilli</taxon>
        <taxon>Bacillales</taxon>
        <taxon>Bacillaceae</taxon>
        <taxon>Siminovitchia</taxon>
    </lineage>
</organism>
<dbReference type="InterPro" id="IPR004812">
    <property type="entry name" value="Efflux_drug-R_Bcr/CmlA"/>
</dbReference>
<feature type="transmembrane region" description="Helical" evidence="8">
    <location>
        <begin position="264"/>
        <end position="285"/>
    </location>
</feature>
<dbReference type="InterPro" id="IPR011701">
    <property type="entry name" value="MFS"/>
</dbReference>
<dbReference type="PROSITE" id="PS50850">
    <property type="entry name" value="MFS"/>
    <property type="match status" value="1"/>
</dbReference>
<evidence type="ECO:0000256" key="4">
    <source>
        <dbReference type="ARBA" id="ARBA00022475"/>
    </source>
</evidence>
<feature type="domain" description="Major facilitator superfamily (MFS) profile" evidence="9">
    <location>
        <begin position="19"/>
        <end position="404"/>
    </location>
</feature>
<gene>
    <name evidence="10" type="ORF">J1TS3_02510</name>
</gene>
<feature type="transmembrane region" description="Helical" evidence="8">
    <location>
        <begin position="225"/>
        <end position="244"/>
    </location>
</feature>
<feature type="transmembrane region" description="Helical" evidence="8">
    <location>
        <begin position="176"/>
        <end position="196"/>
    </location>
</feature>
<evidence type="ECO:0000313" key="10">
    <source>
        <dbReference type="EMBL" id="GIN19117.1"/>
    </source>
</evidence>
<evidence type="ECO:0000256" key="3">
    <source>
        <dbReference type="ARBA" id="ARBA00022448"/>
    </source>
</evidence>
<reference evidence="10 11" key="1">
    <citation type="submission" date="2021-03" db="EMBL/GenBank/DDBJ databases">
        <title>Antimicrobial resistance genes in bacteria isolated from Japanese honey, and their potential for conferring macrolide and lincosamide resistance in the American foulbrood pathogen Paenibacillus larvae.</title>
        <authorList>
            <person name="Okamoto M."/>
            <person name="Kumagai M."/>
            <person name="Kanamori H."/>
            <person name="Takamatsu D."/>
        </authorList>
    </citation>
    <scope>NUCLEOTIDE SEQUENCE [LARGE SCALE GENOMIC DNA]</scope>
    <source>
        <strain evidence="10 11">J1TS3</strain>
    </source>
</reference>
<keyword evidence="3 8" id="KW-0813">Transport</keyword>
<dbReference type="InterPro" id="IPR036259">
    <property type="entry name" value="MFS_trans_sf"/>
</dbReference>
<accession>A0ABQ4K022</accession>
<evidence type="ECO:0000256" key="7">
    <source>
        <dbReference type="ARBA" id="ARBA00023136"/>
    </source>
</evidence>
<proteinExistence type="inferred from homology"/>
<dbReference type="EMBL" id="BOQT01000001">
    <property type="protein sequence ID" value="GIN19117.1"/>
    <property type="molecule type" value="Genomic_DNA"/>
</dbReference>
<dbReference type="Pfam" id="PF07690">
    <property type="entry name" value="MFS_1"/>
    <property type="match status" value="1"/>
</dbReference>
<keyword evidence="4 8" id="KW-1003">Cell membrane</keyword>
<evidence type="ECO:0000259" key="9">
    <source>
        <dbReference type="PROSITE" id="PS50850"/>
    </source>
</evidence>
<comment type="similarity">
    <text evidence="2 8">Belongs to the major facilitator superfamily. Bcr/CmlA family.</text>
</comment>
<comment type="subcellular location">
    <subcellularLocation>
        <location evidence="1 8">Cell membrane</location>
        <topology evidence="1 8">Multi-pass membrane protein</topology>
    </subcellularLocation>
</comment>
<evidence type="ECO:0000256" key="2">
    <source>
        <dbReference type="ARBA" id="ARBA00006236"/>
    </source>
</evidence>
<dbReference type="Proteomes" id="UP000680279">
    <property type="component" value="Unassembled WGS sequence"/>
</dbReference>
<feature type="transmembrane region" description="Helical" evidence="8">
    <location>
        <begin position="20"/>
        <end position="37"/>
    </location>
</feature>
<dbReference type="PANTHER" id="PTHR23502:SF132">
    <property type="entry name" value="POLYAMINE TRANSPORTER 2-RELATED"/>
    <property type="match status" value="1"/>
</dbReference>
<dbReference type="PANTHER" id="PTHR23502">
    <property type="entry name" value="MAJOR FACILITATOR SUPERFAMILY"/>
    <property type="match status" value="1"/>
</dbReference>
<evidence type="ECO:0000256" key="5">
    <source>
        <dbReference type="ARBA" id="ARBA00022692"/>
    </source>
</evidence>
<dbReference type="Gene3D" id="1.20.1720.10">
    <property type="entry name" value="Multidrug resistance protein D"/>
    <property type="match status" value="1"/>
</dbReference>
<dbReference type="InterPro" id="IPR020846">
    <property type="entry name" value="MFS_dom"/>
</dbReference>
<sequence>MKGSALHHYSVVSHPKMNRLWAAVILGSLTAFGPLSVDMYLPGLPDLAAGFQTNASSAQLTLTAFLLGMAAGQLIVGPLSDARGRKKPLVAGLIVFTIASLLCMAMPSIWGLIAMRFIQGASAAAGIVIARAVARDLYSGVELTKFFALLMLVNGAAPIAAPVAGGQLLSIMPWQGIFGVLSVIGAVMLISVLWGLPETLPESNRSEGGIGNMFSTFSFLIKDKVFMGYCLAQGFVMASMFVYIAGSPFLLQEHFKLSPQAFSLLFALNGAGIIASAQITGWLAGRVHEKKLLAIGLIMAVASSIALFLMLMFNAGLIFVLIPLFFSVSTVGIVGTTSFSLAMSDKEKTAGSAAALHGLMPHVFGAAAAPLAGLGSASILPMGIIMTACHIFALFFYCLLSRTK</sequence>
<comment type="caution">
    <text evidence="10">The sequence shown here is derived from an EMBL/GenBank/DDBJ whole genome shotgun (WGS) entry which is preliminary data.</text>
</comment>